<reference evidence="2 3" key="1">
    <citation type="submission" date="2024-03" db="EMBL/GenBank/DDBJ databases">
        <title>A high-quality draft genome sequence of Diaporthe vaccinii, a causative agent of upright dieback and viscid rot disease in cranberry plants.</title>
        <authorList>
            <person name="Sarrasin M."/>
            <person name="Lang B.F."/>
            <person name="Burger G."/>
        </authorList>
    </citation>
    <scope>NUCLEOTIDE SEQUENCE [LARGE SCALE GENOMIC DNA]</scope>
    <source>
        <strain evidence="2 3">IS7</strain>
    </source>
</reference>
<dbReference type="Proteomes" id="UP001600888">
    <property type="component" value="Unassembled WGS sequence"/>
</dbReference>
<feature type="region of interest" description="Disordered" evidence="1">
    <location>
        <begin position="152"/>
        <end position="180"/>
    </location>
</feature>
<evidence type="ECO:0000256" key="1">
    <source>
        <dbReference type="SAM" id="MobiDB-lite"/>
    </source>
</evidence>
<proteinExistence type="predicted"/>
<gene>
    <name evidence="2" type="ORF">FJTKL_08452</name>
</gene>
<organism evidence="2 3">
    <name type="scientific">Diaporthe vaccinii</name>
    <dbReference type="NCBI Taxonomy" id="105482"/>
    <lineage>
        <taxon>Eukaryota</taxon>
        <taxon>Fungi</taxon>
        <taxon>Dikarya</taxon>
        <taxon>Ascomycota</taxon>
        <taxon>Pezizomycotina</taxon>
        <taxon>Sordariomycetes</taxon>
        <taxon>Sordariomycetidae</taxon>
        <taxon>Diaporthales</taxon>
        <taxon>Diaporthaceae</taxon>
        <taxon>Diaporthe</taxon>
        <taxon>Diaporthe eres species complex</taxon>
    </lineage>
</organism>
<dbReference type="EMBL" id="JBAWTH010000032">
    <property type="protein sequence ID" value="KAL2285248.1"/>
    <property type="molecule type" value="Genomic_DNA"/>
</dbReference>
<sequence>MPLPLALPSRDAISRLVVATSPSPHAITRRQSMDHSSHLVSLVRPQGIRKLLQRAPDELRLLPQVGRQESVGVGDSGEGGLQGVLERLGRASGRCVGVLDTSELEETLDSWGGDKRGTAGRGDKLQEWSSTYTDGDGAALSRLLDGDGVGLTKVGTPVSSSHGDDAQLGDDDGGTDGGGDLLGGLDAEANVTLGVTDDDNGLESGTLTGTGLLLDGLDLQEGEVDGTYLHDLVLELGQEEVDDLVLLDGQRVQVDLLHALDLASLYETAQLGDGLPLLLLALAAATSTATAASTSTIAATTVAESTTTGTASVSHGLK</sequence>
<keyword evidence="3" id="KW-1185">Reference proteome</keyword>
<accession>A0ABR4ES34</accession>
<name>A0ABR4ES34_9PEZI</name>
<evidence type="ECO:0000313" key="2">
    <source>
        <dbReference type="EMBL" id="KAL2285248.1"/>
    </source>
</evidence>
<protein>
    <submittedName>
        <fullName evidence="2">Uncharacterized protein</fullName>
    </submittedName>
</protein>
<comment type="caution">
    <text evidence="2">The sequence shown here is derived from an EMBL/GenBank/DDBJ whole genome shotgun (WGS) entry which is preliminary data.</text>
</comment>
<evidence type="ECO:0000313" key="3">
    <source>
        <dbReference type="Proteomes" id="UP001600888"/>
    </source>
</evidence>